<keyword evidence="1" id="KW-1185">Reference proteome</keyword>
<sequence length="12" mass="1484">MPIFTVDEYKKL</sequence>
<name>A0A914DPA1_9BILA</name>
<dbReference type="WBParaSite" id="ACRNAN_scaffold30982.g27543.t1">
    <property type="protein sequence ID" value="ACRNAN_scaffold30982.g27543.t1"/>
    <property type="gene ID" value="ACRNAN_scaffold30982.g27543"/>
</dbReference>
<reference evidence="2" key="1">
    <citation type="submission" date="2022-11" db="UniProtKB">
        <authorList>
            <consortium name="WormBaseParasite"/>
        </authorList>
    </citation>
    <scope>IDENTIFICATION</scope>
</reference>
<protein>
    <submittedName>
        <fullName evidence="2">Uncharacterized protein</fullName>
    </submittedName>
</protein>
<dbReference type="Proteomes" id="UP000887540">
    <property type="component" value="Unplaced"/>
</dbReference>
<proteinExistence type="predicted"/>
<evidence type="ECO:0000313" key="1">
    <source>
        <dbReference type="Proteomes" id="UP000887540"/>
    </source>
</evidence>
<evidence type="ECO:0000313" key="2">
    <source>
        <dbReference type="WBParaSite" id="ACRNAN_scaffold30982.g27543.t1"/>
    </source>
</evidence>
<accession>A0A914DPA1</accession>
<organism evidence="1 2">
    <name type="scientific">Acrobeloides nanus</name>
    <dbReference type="NCBI Taxonomy" id="290746"/>
    <lineage>
        <taxon>Eukaryota</taxon>
        <taxon>Metazoa</taxon>
        <taxon>Ecdysozoa</taxon>
        <taxon>Nematoda</taxon>
        <taxon>Chromadorea</taxon>
        <taxon>Rhabditida</taxon>
        <taxon>Tylenchina</taxon>
        <taxon>Cephalobomorpha</taxon>
        <taxon>Cephaloboidea</taxon>
        <taxon>Cephalobidae</taxon>
        <taxon>Acrobeloides</taxon>
    </lineage>
</organism>